<keyword evidence="6" id="KW-0813">Transport</keyword>
<dbReference type="AlphaFoldDB" id="A0A512H6L1"/>
<reference evidence="15 16" key="1">
    <citation type="submission" date="2019-07" db="EMBL/GenBank/DDBJ databases">
        <title>Whole genome shotgun sequence of Rhodospirillum oryzae NBRC 107573.</title>
        <authorList>
            <person name="Hosoyama A."/>
            <person name="Uohara A."/>
            <person name="Ohji S."/>
            <person name="Ichikawa N."/>
        </authorList>
    </citation>
    <scope>NUCLEOTIDE SEQUENCE [LARGE SCALE GENOMIC DNA]</scope>
    <source>
        <strain evidence="15 16">NBRC 107573</strain>
    </source>
</reference>
<comment type="subunit">
    <text evidence="4">Part of the SecDF-YidC-YajC translocase complex. The SecDF-YidC-YajC translocase forms a supercomplex with SecYEG, called the holo-translocon (HTL).</text>
</comment>
<dbReference type="PANTHER" id="PTHR33909">
    <property type="entry name" value="SEC TRANSLOCON ACCESSORY COMPLEX SUBUNIT YAJC"/>
    <property type="match status" value="1"/>
</dbReference>
<evidence type="ECO:0000256" key="6">
    <source>
        <dbReference type="ARBA" id="ARBA00022448"/>
    </source>
</evidence>
<evidence type="ECO:0000256" key="10">
    <source>
        <dbReference type="ARBA" id="ARBA00022989"/>
    </source>
</evidence>
<dbReference type="GO" id="GO:0015031">
    <property type="term" value="P:protein transport"/>
    <property type="evidence" value="ECO:0007669"/>
    <property type="project" value="UniProtKB-KW"/>
</dbReference>
<sequence length="136" mass="14868">MFISPAFAESATDPAALMNSVQSFLPLILIFVIFYFLLIRPQQRRMKQHKAMLAAIRRGDKVVTTGGIIGTVAKVVSEQELSLEIAENVRVRVMRDMIANVLSRSEPAPGAESNDNRGGDKPEGTASGLKNLLTKK</sequence>
<evidence type="ECO:0000256" key="1">
    <source>
        <dbReference type="ARBA" id="ARBA00002061"/>
    </source>
</evidence>
<organism evidence="15 16">
    <name type="scientific">Pararhodospirillum oryzae</name>
    <dbReference type="NCBI Taxonomy" id="478448"/>
    <lineage>
        <taxon>Bacteria</taxon>
        <taxon>Pseudomonadati</taxon>
        <taxon>Pseudomonadota</taxon>
        <taxon>Alphaproteobacteria</taxon>
        <taxon>Rhodospirillales</taxon>
        <taxon>Rhodospirillaceae</taxon>
        <taxon>Pararhodospirillum</taxon>
    </lineage>
</organism>
<protein>
    <recommendedName>
        <fullName evidence="5">Sec translocon accessory complex subunit YajC</fullName>
    </recommendedName>
</protein>
<evidence type="ECO:0000313" key="16">
    <source>
        <dbReference type="Proteomes" id="UP000321567"/>
    </source>
</evidence>
<evidence type="ECO:0000256" key="12">
    <source>
        <dbReference type="ARBA" id="ARBA00023136"/>
    </source>
</evidence>
<dbReference type="RefSeq" id="WP_147163140.1">
    <property type="nucleotide sequence ID" value="NZ_BJZO01000026.1"/>
</dbReference>
<dbReference type="PRINTS" id="PR01853">
    <property type="entry name" value="YAJCTRNLCASE"/>
</dbReference>
<evidence type="ECO:0000256" key="3">
    <source>
        <dbReference type="ARBA" id="ARBA00006742"/>
    </source>
</evidence>
<keyword evidence="7" id="KW-1003">Cell membrane</keyword>
<feature type="region of interest" description="Disordered" evidence="13">
    <location>
        <begin position="104"/>
        <end position="136"/>
    </location>
</feature>
<evidence type="ECO:0000256" key="2">
    <source>
        <dbReference type="ARBA" id="ARBA00004162"/>
    </source>
</evidence>
<evidence type="ECO:0000256" key="7">
    <source>
        <dbReference type="ARBA" id="ARBA00022475"/>
    </source>
</evidence>
<evidence type="ECO:0000256" key="13">
    <source>
        <dbReference type="SAM" id="MobiDB-lite"/>
    </source>
</evidence>
<keyword evidence="9" id="KW-0653">Protein transport</keyword>
<dbReference type="Proteomes" id="UP000321567">
    <property type="component" value="Unassembled WGS sequence"/>
</dbReference>
<dbReference type="NCBIfam" id="TIGR00739">
    <property type="entry name" value="yajC"/>
    <property type="match status" value="1"/>
</dbReference>
<evidence type="ECO:0000256" key="9">
    <source>
        <dbReference type="ARBA" id="ARBA00022927"/>
    </source>
</evidence>
<dbReference type="InterPro" id="IPR003849">
    <property type="entry name" value="Preprotein_translocase_YajC"/>
</dbReference>
<comment type="caution">
    <text evidence="15">The sequence shown here is derived from an EMBL/GenBank/DDBJ whole genome shotgun (WGS) entry which is preliminary data.</text>
</comment>
<keyword evidence="10 14" id="KW-1133">Transmembrane helix</keyword>
<dbReference type="EMBL" id="BJZO01000026">
    <property type="protein sequence ID" value="GEO81099.1"/>
    <property type="molecule type" value="Genomic_DNA"/>
</dbReference>
<evidence type="ECO:0000256" key="8">
    <source>
        <dbReference type="ARBA" id="ARBA00022692"/>
    </source>
</evidence>
<accession>A0A512H6L1</accession>
<dbReference type="SMART" id="SM01323">
    <property type="entry name" value="YajC"/>
    <property type="match status" value="1"/>
</dbReference>
<evidence type="ECO:0000256" key="14">
    <source>
        <dbReference type="SAM" id="Phobius"/>
    </source>
</evidence>
<keyword evidence="11" id="KW-0811">Translocation</keyword>
<dbReference type="PANTHER" id="PTHR33909:SF1">
    <property type="entry name" value="SEC TRANSLOCON ACCESSORY COMPLEX SUBUNIT YAJC"/>
    <property type="match status" value="1"/>
</dbReference>
<dbReference type="GO" id="GO:0005886">
    <property type="term" value="C:plasma membrane"/>
    <property type="evidence" value="ECO:0007669"/>
    <property type="project" value="UniProtKB-SubCell"/>
</dbReference>
<keyword evidence="16" id="KW-1185">Reference proteome</keyword>
<feature type="transmembrane region" description="Helical" evidence="14">
    <location>
        <begin position="20"/>
        <end position="39"/>
    </location>
</feature>
<dbReference type="OrthoDB" id="9811406at2"/>
<evidence type="ECO:0000256" key="4">
    <source>
        <dbReference type="ARBA" id="ARBA00011718"/>
    </source>
</evidence>
<dbReference type="Pfam" id="PF02699">
    <property type="entry name" value="YajC"/>
    <property type="match status" value="1"/>
</dbReference>
<evidence type="ECO:0000256" key="11">
    <source>
        <dbReference type="ARBA" id="ARBA00023010"/>
    </source>
</evidence>
<comment type="subcellular location">
    <subcellularLocation>
        <location evidence="2">Cell membrane</location>
        <topology evidence="2">Single-pass membrane protein</topology>
    </subcellularLocation>
</comment>
<keyword evidence="12 14" id="KW-0472">Membrane</keyword>
<evidence type="ECO:0000256" key="5">
    <source>
        <dbReference type="ARBA" id="ARBA00014962"/>
    </source>
</evidence>
<comment type="similarity">
    <text evidence="3">Belongs to the YajC family.</text>
</comment>
<proteinExistence type="inferred from homology"/>
<name>A0A512H6L1_9PROT</name>
<keyword evidence="8 14" id="KW-0812">Transmembrane</keyword>
<feature type="compositionally biased region" description="Basic and acidic residues" evidence="13">
    <location>
        <begin position="114"/>
        <end position="123"/>
    </location>
</feature>
<comment type="function">
    <text evidence="1">The SecYEG-SecDF-YajC-YidC holo-translocon (HTL) protein secretase/insertase is a supercomplex required for protein secretion, insertion of proteins into membranes, and assembly of membrane protein complexes. While the SecYEG complex is essential for assembly of a number of proteins and complexes, the SecDF-YajC-YidC subcomplex facilitates these functions.</text>
</comment>
<gene>
    <name evidence="15" type="ORF">ROR02_12300</name>
</gene>
<evidence type="ECO:0000313" key="15">
    <source>
        <dbReference type="EMBL" id="GEO81099.1"/>
    </source>
</evidence>